<evidence type="ECO:0000256" key="1">
    <source>
        <dbReference type="SAM" id="MobiDB-lite"/>
    </source>
</evidence>
<dbReference type="GeneID" id="56082939"/>
<feature type="compositionally biased region" description="Basic and acidic residues" evidence="1">
    <location>
        <begin position="222"/>
        <end position="238"/>
    </location>
</feature>
<evidence type="ECO:0000313" key="4">
    <source>
        <dbReference type="Proteomes" id="UP000509346"/>
    </source>
</evidence>
<keyword evidence="2" id="KW-0472">Membrane</keyword>
<reference evidence="3 4" key="1">
    <citation type="submission" date="2020-07" db="EMBL/GenBank/DDBJ databases">
        <title>Halosimplex litoreum sp. nov. and Halosimplex rubrum sp. nov., isolated from different salt environments.</title>
        <authorList>
            <person name="Cui H."/>
        </authorList>
    </citation>
    <scope>NUCLEOTIDE SEQUENCE [LARGE SCALE GENOMIC DNA]</scope>
    <source>
        <strain evidence="3 4">R2</strain>
    </source>
</reference>
<feature type="region of interest" description="Disordered" evidence="1">
    <location>
        <begin position="1"/>
        <end position="29"/>
    </location>
</feature>
<gene>
    <name evidence="3" type="ORF">HZS54_10080</name>
</gene>
<feature type="transmembrane region" description="Helical" evidence="2">
    <location>
        <begin position="187"/>
        <end position="207"/>
    </location>
</feature>
<organism evidence="3 4">
    <name type="scientific">Halosimplex pelagicum</name>
    <dbReference type="NCBI Taxonomy" id="869886"/>
    <lineage>
        <taxon>Archaea</taxon>
        <taxon>Methanobacteriati</taxon>
        <taxon>Methanobacteriota</taxon>
        <taxon>Stenosarchaea group</taxon>
        <taxon>Halobacteria</taxon>
        <taxon>Halobacteriales</taxon>
        <taxon>Haloarculaceae</taxon>
        <taxon>Halosimplex</taxon>
    </lineage>
</organism>
<evidence type="ECO:0000256" key="2">
    <source>
        <dbReference type="SAM" id="Phobius"/>
    </source>
</evidence>
<feature type="compositionally biased region" description="Basic and acidic residues" evidence="1">
    <location>
        <begin position="1"/>
        <end position="12"/>
    </location>
</feature>
<feature type="transmembrane region" description="Helical" evidence="2">
    <location>
        <begin position="62"/>
        <end position="80"/>
    </location>
</feature>
<proteinExistence type="predicted"/>
<dbReference type="AlphaFoldDB" id="A0A7D5TCD8"/>
<feature type="region of interest" description="Disordered" evidence="1">
    <location>
        <begin position="222"/>
        <end position="257"/>
    </location>
</feature>
<keyword evidence="2" id="KW-0812">Transmembrane</keyword>
<keyword evidence="4" id="KW-1185">Reference proteome</keyword>
<keyword evidence="2" id="KW-1133">Transmembrane helix</keyword>
<feature type="transmembrane region" description="Helical" evidence="2">
    <location>
        <begin position="92"/>
        <end position="117"/>
    </location>
</feature>
<accession>A0A7D5TCD8</accession>
<name>A0A7D5TCD8_9EURY</name>
<dbReference type="Proteomes" id="UP000509346">
    <property type="component" value="Chromosome"/>
</dbReference>
<feature type="transmembrane region" description="Helical" evidence="2">
    <location>
        <begin position="159"/>
        <end position="181"/>
    </location>
</feature>
<evidence type="ECO:0000313" key="3">
    <source>
        <dbReference type="EMBL" id="QLH81955.1"/>
    </source>
</evidence>
<protein>
    <submittedName>
        <fullName evidence="3">Uncharacterized protein</fullName>
    </submittedName>
</protein>
<dbReference type="KEGG" id="hpel:HZS54_10080"/>
<sequence length="257" mass="26633">MTGDTTTDREERGDDGDGERGASTGDGAADPAALAVARAEARHTLGEQIDALTATDAKALKLVQFSTGLLGVVLSVLSFAGPGARAAANRYLVAGTGLLVVAAVVAVVAYTATARVVGIDGDSLRRTTEGVSERSLERALVAEYADWIRFNAVVNRRGALLVTVTLLCVLGGILAFALGVLRATLGPLHPTVPLAALGVLAAACYATRAHRQVLRVRAVDRPSYGDRSDGDRSDERSAGPRIDGQEAFVGDSVRDPD</sequence>
<dbReference type="EMBL" id="CP058909">
    <property type="protein sequence ID" value="QLH81955.1"/>
    <property type="molecule type" value="Genomic_DNA"/>
</dbReference>
<dbReference type="RefSeq" id="WP_179922424.1">
    <property type="nucleotide sequence ID" value="NZ_CP058909.1"/>
</dbReference>